<dbReference type="RefSeq" id="WP_034241221.1">
    <property type="nucleotide sequence ID" value="NZ_AQRA01000003.1"/>
</dbReference>
<keyword evidence="1" id="KW-1133">Transmembrane helix</keyword>
<keyword evidence="1" id="KW-0812">Transmembrane</keyword>
<feature type="transmembrane region" description="Helical" evidence="1">
    <location>
        <begin position="68"/>
        <end position="85"/>
    </location>
</feature>
<protein>
    <recommendedName>
        <fullName evidence="4">DUF1360 domain-containing protein</fullName>
    </recommendedName>
</protein>
<sequence>MDWFIFILKGLCIWRITHLCSAEDGPFDIIITIRKWLGQGFFGSLLDCFYCLSIWISLPFAIWKGESWNQILLLWFALSGFACLLEQATSKQ</sequence>
<dbReference type="InterPro" id="IPR010773">
    <property type="entry name" value="Mycophage_PG1_Gp7"/>
</dbReference>
<evidence type="ECO:0000256" key="1">
    <source>
        <dbReference type="SAM" id="Phobius"/>
    </source>
</evidence>
<dbReference type="eggNOG" id="ENOG50335PY">
    <property type="taxonomic scope" value="Bacteria"/>
</dbReference>
<dbReference type="Proteomes" id="UP000023541">
    <property type="component" value="Unassembled WGS sequence"/>
</dbReference>
<dbReference type="Pfam" id="PF07098">
    <property type="entry name" value="DUF1360"/>
    <property type="match status" value="1"/>
</dbReference>
<dbReference type="STRING" id="1317122.ATO12_12780"/>
<reference evidence="2 3" key="1">
    <citation type="submission" date="2014-04" db="EMBL/GenBank/DDBJ databases">
        <title>Aquimarina sp. 22II-S11-z7 Genome Sequencing.</title>
        <authorList>
            <person name="Lai Q."/>
        </authorList>
    </citation>
    <scope>NUCLEOTIDE SEQUENCE [LARGE SCALE GENOMIC DNA]</scope>
    <source>
        <strain evidence="2 3">22II-S11-z7</strain>
    </source>
</reference>
<evidence type="ECO:0000313" key="2">
    <source>
        <dbReference type="EMBL" id="EZH74635.1"/>
    </source>
</evidence>
<evidence type="ECO:0008006" key="4">
    <source>
        <dbReference type="Google" id="ProtNLM"/>
    </source>
</evidence>
<dbReference type="AlphaFoldDB" id="A0A023BXB4"/>
<dbReference type="OrthoDB" id="123391at2"/>
<keyword evidence="3" id="KW-1185">Reference proteome</keyword>
<organism evidence="2 3">
    <name type="scientific">Aquimarina atlantica</name>
    <dbReference type="NCBI Taxonomy" id="1317122"/>
    <lineage>
        <taxon>Bacteria</taxon>
        <taxon>Pseudomonadati</taxon>
        <taxon>Bacteroidota</taxon>
        <taxon>Flavobacteriia</taxon>
        <taxon>Flavobacteriales</taxon>
        <taxon>Flavobacteriaceae</taxon>
        <taxon>Aquimarina</taxon>
    </lineage>
</organism>
<comment type="caution">
    <text evidence="2">The sequence shown here is derived from an EMBL/GenBank/DDBJ whole genome shotgun (WGS) entry which is preliminary data.</text>
</comment>
<proteinExistence type="predicted"/>
<evidence type="ECO:0000313" key="3">
    <source>
        <dbReference type="Proteomes" id="UP000023541"/>
    </source>
</evidence>
<keyword evidence="1" id="KW-0472">Membrane</keyword>
<accession>A0A023BXB4</accession>
<gene>
    <name evidence="2" type="ORF">ATO12_12780</name>
</gene>
<name>A0A023BXB4_9FLAO</name>
<dbReference type="EMBL" id="AQRA01000003">
    <property type="protein sequence ID" value="EZH74635.1"/>
    <property type="molecule type" value="Genomic_DNA"/>
</dbReference>
<feature type="transmembrane region" description="Helical" evidence="1">
    <location>
        <begin position="41"/>
        <end position="62"/>
    </location>
</feature>